<dbReference type="AlphaFoldDB" id="A0A9X4RPB8"/>
<comment type="caution">
    <text evidence="1">The sequence shown here is derived from an EMBL/GenBank/DDBJ whole genome shotgun (WGS) entry which is preliminary data.</text>
</comment>
<evidence type="ECO:0000313" key="2">
    <source>
        <dbReference type="Proteomes" id="UP001152879"/>
    </source>
</evidence>
<dbReference type="EMBL" id="JANFML010000012">
    <property type="protein sequence ID" value="MDG4512245.1"/>
    <property type="molecule type" value="Genomic_DNA"/>
</dbReference>
<reference evidence="1" key="1">
    <citation type="submission" date="2022-07" db="EMBL/GenBank/DDBJ databases">
        <title>Whole Genome Sequencing of Streptococcus suis.</title>
        <authorList>
            <person name="Dai X."/>
            <person name="Huang J."/>
            <person name="Wang L."/>
        </authorList>
    </citation>
    <scope>NUCLEOTIDE SEQUENCE</scope>
    <source>
        <strain evidence="1">SFB2</strain>
    </source>
</reference>
<dbReference type="InterPro" id="IPR029033">
    <property type="entry name" value="His_PPase_superfam"/>
</dbReference>
<dbReference type="GO" id="GO:0016791">
    <property type="term" value="F:phosphatase activity"/>
    <property type="evidence" value="ECO:0007669"/>
    <property type="project" value="TreeGrafter"/>
</dbReference>
<dbReference type="PIRSF" id="PIRSF000709">
    <property type="entry name" value="6PFK_2-Ptase"/>
    <property type="match status" value="1"/>
</dbReference>
<dbReference type="GO" id="GO:0005737">
    <property type="term" value="C:cytoplasm"/>
    <property type="evidence" value="ECO:0007669"/>
    <property type="project" value="TreeGrafter"/>
</dbReference>
<dbReference type="Gene3D" id="3.40.50.1240">
    <property type="entry name" value="Phosphoglycerate mutase-like"/>
    <property type="match status" value="1"/>
</dbReference>
<dbReference type="SMART" id="SM00855">
    <property type="entry name" value="PGAM"/>
    <property type="match status" value="1"/>
</dbReference>
<dbReference type="CDD" id="cd07067">
    <property type="entry name" value="HP_PGM_like"/>
    <property type="match status" value="1"/>
</dbReference>
<protein>
    <submittedName>
        <fullName evidence="1">Histidine phosphatase family protein</fullName>
    </submittedName>
</protein>
<dbReference type="PANTHER" id="PTHR48100">
    <property type="entry name" value="BROAD-SPECIFICITY PHOSPHATASE YOR283W-RELATED"/>
    <property type="match status" value="1"/>
</dbReference>
<accession>A0A9X4RPB8</accession>
<dbReference type="Proteomes" id="UP001152879">
    <property type="component" value="Unassembled WGS sequence"/>
</dbReference>
<sequence>MKTKVYFIRHAEPNYDNHDDISRELSPKGLQDSQQIVTILRDEQIDYFYSSPYKRAIDTILPLAAFHQKEIYHIAHFSERKITTHWIEDFNSFTEKQWADFSYHLPGGESLQEVQERNVMALLTLLDRHQGKTLVIGTHGTALSTILRYYQPTYSIKDFNRIKHIFPYMICLTFEDFSLVSMQEIPL</sequence>
<organism evidence="1 2">
    <name type="scientific">Streptococcus suis</name>
    <dbReference type="NCBI Taxonomy" id="1307"/>
    <lineage>
        <taxon>Bacteria</taxon>
        <taxon>Bacillati</taxon>
        <taxon>Bacillota</taxon>
        <taxon>Bacilli</taxon>
        <taxon>Lactobacillales</taxon>
        <taxon>Streptococcaceae</taxon>
        <taxon>Streptococcus</taxon>
    </lineage>
</organism>
<dbReference type="InterPro" id="IPR013078">
    <property type="entry name" value="His_Pase_superF_clade-1"/>
</dbReference>
<name>A0A9X4RPB8_STRSU</name>
<gene>
    <name evidence="1" type="ORF">NOL15_05190</name>
</gene>
<dbReference type="SUPFAM" id="SSF53254">
    <property type="entry name" value="Phosphoglycerate mutase-like"/>
    <property type="match status" value="1"/>
</dbReference>
<evidence type="ECO:0000313" key="1">
    <source>
        <dbReference type="EMBL" id="MDG4512245.1"/>
    </source>
</evidence>
<proteinExistence type="predicted"/>
<dbReference type="PANTHER" id="PTHR48100:SF59">
    <property type="entry name" value="ADENOSYLCOBALAMIN_ALPHA-RIBAZOLE PHOSPHATASE"/>
    <property type="match status" value="1"/>
</dbReference>
<dbReference type="InterPro" id="IPR050275">
    <property type="entry name" value="PGM_Phosphatase"/>
</dbReference>
<dbReference type="Pfam" id="PF00300">
    <property type="entry name" value="His_Phos_1"/>
    <property type="match status" value="1"/>
</dbReference>